<organism evidence="2 3">
    <name type="scientific">Portunus trituberculatus</name>
    <name type="common">Swimming crab</name>
    <name type="synonym">Neptunus trituberculatus</name>
    <dbReference type="NCBI Taxonomy" id="210409"/>
    <lineage>
        <taxon>Eukaryota</taxon>
        <taxon>Metazoa</taxon>
        <taxon>Ecdysozoa</taxon>
        <taxon>Arthropoda</taxon>
        <taxon>Crustacea</taxon>
        <taxon>Multicrustacea</taxon>
        <taxon>Malacostraca</taxon>
        <taxon>Eumalacostraca</taxon>
        <taxon>Eucarida</taxon>
        <taxon>Decapoda</taxon>
        <taxon>Pleocyemata</taxon>
        <taxon>Brachyura</taxon>
        <taxon>Eubrachyura</taxon>
        <taxon>Portunoidea</taxon>
        <taxon>Portunidae</taxon>
        <taxon>Portuninae</taxon>
        <taxon>Portunus</taxon>
    </lineage>
</organism>
<gene>
    <name evidence="2" type="ORF">E2C01_015635</name>
</gene>
<name>A0A5B7DNC6_PORTR</name>
<reference evidence="2 3" key="1">
    <citation type="submission" date="2019-05" db="EMBL/GenBank/DDBJ databases">
        <title>Another draft genome of Portunus trituberculatus and its Hox gene families provides insights of decapod evolution.</title>
        <authorList>
            <person name="Jeong J.-H."/>
            <person name="Song I."/>
            <person name="Kim S."/>
            <person name="Choi T."/>
            <person name="Kim D."/>
            <person name="Ryu S."/>
            <person name="Kim W."/>
        </authorList>
    </citation>
    <scope>NUCLEOTIDE SEQUENCE [LARGE SCALE GENOMIC DNA]</scope>
    <source>
        <tissue evidence="2">Muscle</tissue>
    </source>
</reference>
<evidence type="ECO:0000256" key="1">
    <source>
        <dbReference type="SAM" id="MobiDB-lite"/>
    </source>
</evidence>
<evidence type="ECO:0000313" key="3">
    <source>
        <dbReference type="Proteomes" id="UP000324222"/>
    </source>
</evidence>
<evidence type="ECO:0000313" key="2">
    <source>
        <dbReference type="EMBL" id="MPC22617.1"/>
    </source>
</evidence>
<accession>A0A5B7DNC6</accession>
<proteinExistence type="predicted"/>
<dbReference type="EMBL" id="VSRR010001107">
    <property type="protein sequence ID" value="MPC22617.1"/>
    <property type="molecule type" value="Genomic_DNA"/>
</dbReference>
<sequence length="81" mass="8656">MLVQLLLCSAAAARPRDRSAKLNERQLETTCVGRPSLCVRGDQNERKTQGMLRARLGHGGSVGRAGQGRARQVVLGKGEAS</sequence>
<dbReference type="AlphaFoldDB" id="A0A5B7DNC6"/>
<keyword evidence="3" id="KW-1185">Reference proteome</keyword>
<feature type="region of interest" description="Disordered" evidence="1">
    <location>
        <begin position="56"/>
        <end position="81"/>
    </location>
</feature>
<protein>
    <submittedName>
        <fullName evidence="2">Uncharacterized protein</fullName>
    </submittedName>
</protein>
<dbReference type="Proteomes" id="UP000324222">
    <property type="component" value="Unassembled WGS sequence"/>
</dbReference>
<comment type="caution">
    <text evidence="2">The sequence shown here is derived from an EMBL/GenBank/DDBJ whole genome shotgun (WGS) entry which is preliminary data.</text>
</comment>
<feature type="compositionally biased region" description="Gly residues" evidence="1">
    <location>
        <begin position="57"/>
        <end position="66"/>
    </location>
</feature>